<dbReference type="PANTHER" id="PTHR11699">
    <property type="entry name" value="ALDEHYDE DEHYDROGENASE-RELATED"/>
    <property type="match status" value="1"/>
</dbReference>
<keyword evidence="2 4" id="KW-0560">Oxidoreductase</keyword>
<dbReference type="Proteomes" id="UP000569732">
    <property type="component" value="Unassembled WGS sequence"/>
</dbReference>
<dbReference type="AlphaFoldDB" id="A0A853I350"/>
<feature type="domain" description="Aldehyde dehydrogenase" evidence="5">
    <location>
        <begin position="28"/>
        <end position="492"/>
    </location>
</feature>
<comment type="caution">
    <text evidence="6">The sequence shown here is derived from an EMBL/GenBank/DDBJ whole genome shotgun (WGS) entry which is preliminary data.</text>
</comment>
<dbReference type="Gene3D" id="3.40.605.10">
    <property type="entry name" value="Aldehyde Dehydrogenase, Chain A, domain 1"/>
    <property type="match status" value="1"/>
</dbReference>
<comment type="similarity">
    <text evidence="1 4">Belongs to the aldehyde dehydrogenase family.</text>
</comment>
<dbReference type="InterPro" id="IPR016161">
    <property type="entry name" value="Ald_DH/histidinol_DH"/>
</dbReference>
<name>A0A853I350_9GAMM</name>
<dbReference type="Pfam" id="PF00171">
    <property type="entry name" value="Aldedh"/>
    <property type="match status" value="1"/>
</dbReference>
<evidence type="ECO:0000256" key="2">
    <source>
        <dbReference type="ARBA" id="ARBA00023002"/>
    </source>
</evidence>
<sequence>MKKITQQDWEARAKQLTFPSQAFINGQWQTAQEGGHFNCTSPIDGQILTEITNCTQPDVDIAVTAARDAFKQQVWSGLTPAKRKKILFKLAKLIVQHQEELALLETLDMGKPINDSLTIDIPAAAQCFQWHAEAIDKVYGEVAPTPADTIGLITREPVGVVGAIVPWNFPLLMACWKVAPALATGNSVILKPSEKSPLTALKLAELAHQAGVPAGVFNVLPGLGEDTGKPIALHPDIDTLAFTGSSHTGKQLLVYAGQSNMKRVWIEAGGKSPNIVFADAPDLSVAAKAAAEAICFNQGEVCTAGSRLLVESSIQAEFLELVQQELSNWQPGHPLNPETQIGAIVDQSQLQTILNYIQLGKEEGAHLMVGGSQCLQDSGGLFVEPTIFGNVSNSMHIAQEEIFGPVLSCIGFDSTEEAINIANDTQYGLAAAVWSKDISKAHRVAKALRAGSVWINQYDGGDMTAPFGGYKQSGNGRDKSLHAFDKYTEIKATWINIQK</sequence>
<evidence type="ECO:0000256" key="4">
    <source>
        <dbReference type="RuleBase" id="RU003345"/>
    </source>
</evidence>
<dbReference type="Gene3D" id="3.40.309.10">
    <property type="entry name" value="Aldehyde Dehydrogenase, Chain A, domain 2"/>
    <property type="match status" value="1"/>
</dbReference>
<dbReference type="FunFam" id="3.40.309.10:FF:000012">
    <property type="entry name" value="Betaine aldehyde dehydrogenase"/>
    <property type="match status" value="1"/>
</dbReference>
<dbReference type="EMBL" id="JACCKB010000020">
    <property type="protein sequence ID" value="NYZ67029.1"/>
    <property type="molecule type" value="Genomic_DNA"/>
</dbReference>
<gene>
    <name evidence="6" type="ORF">H0A36_13495</name>
</gene>
<evidence type="ECO:0000259" key="5">
    <source>
        <dbReference type="Pfam" id="PF00171"/>
    </source>
</evidence>
<dbReference type="InterPro" id="IPR015590">
    <property type="entry name" value="Aldehyde_DH_dom"/>
</dbReference>
<organism evidence="6 7">
    <name type="scientific">Spartinivicinus marinus</name>
    <dbReference type="NCBI Taxonomy" id="2994442"/>
    <lineage>
        <taxon>Bacteria</taxon>
        <taxon>Pseudomonadati</taxon>
        <taxon>Pseudomonadota</taxon>
        <taxon>Gammaproteobacteria</taxon>
        <taxon>Oceanospirillales</taxon>
        <taxon>Zooshikellaceae</taxon>
        <taxon>Spartinivicinus</taxon>
    </lineage>
</organism>
<keyword evidence="7" id="KW-1185">Reference proteome</keyword>
<evidence type="ECO:0000256" key="3">
    <source>
        <dbReference type="PROSITE-ProRule" id="PRU10007"/>
    </source>
</evidence>
<evidence type="ECO:0000313" key="7">
    <source>
        <dbReference type="Proteomes" id="UP000569732"/>
    </source>
</evidence>
<dbReference type="RefSeq" id="WP_180569051.1">
    <property type="nucleotide sequence ID" value="NZ_JACCKB010000020.1"/>
</dbReference>
<dbReference type="FunFam" id="3.40.605.10:FF:000001">
    <property type="entry name" value="Aldehyde dehydrogenase 1"/>
    <property type="match status" value="1"/>
</dbReference>
<evidence type="ECO:0000313" key="6">
    <source>
        <dbReference type="EMBL" id="NYZ67029.1"/>
    </source>
</evidence>
<reference evidence="6 7" key="1">
    <citation type="submission" date="2020-07" db="EMBL/GenBank/DDBJ databases">
        <title>Endozoicomonas sp. nov., isolated from sediment.</title>
        <authorList>
            <person name="Gu T."/>
        </authorList>
    </citation>
    <scope>NUCLEOTIDE SEQUENCE [LARGE SCALE GENOMIC DNA]</scope>
    <source>
        <strain evidence="6 7">SM1973</strain>
    </source>
</reference>
<proteinExistence type="inferred from homology"/>
<evidence type="ECO:0000256" key="1">
    <source>
        <dbReference type="ARBA" id="ARBA00009986"/>
    </source>
</evidence>
<dbReference type="GO" id="GO:0004030">
    <property type="term" value="F:aldehyde dehydrogenase [NAD(P)+] activity"/>
    <property type="evidence" value="ECO:0007669"/>
    <property type="project" value="UniProtKB-ARBA"/>
</dbReference>
<protein>
    <submittedName>
        <fullName evidence="6">Aldehyde dehydrogenase</fullName>
    </submittedName>
</protein>
<dbReference type="InterPro" id="IPR029510">
    <property type="entry name" value="Ald_DH_CS_GLU"/>
</dbReference>
<accession>A0A853I350</accession>
<dbReference type="InterPro" id="IPR016163">
    <property type="entry name" value="Ald_DH_C"/>
</dbReference>
<dbReference type="CDD" id="cd07112">
    <property type="entry name" value="ALDH_GABALDH-PuuC"/>
    <property type="match status" value="1"/>
</dbReference>
<dbReference type="PROSITE" id="PS00687">
    <property type="entry name" value="ALDEHYDE_DEHYDR_GLU"/>
    <property type="match status" value="1"/>
</dbReference>
<dbReference type="InterPro" id="IPR016162">
    <property type="entry name" value="Ald_DH_N"/>
</dbReference>
<feature type="active site" evidence="3">
    <location>
        <position position="267"/>
    </location>
</feature>
<dbReference type="SUPFAM" id="SSF53720">
    <property type="entry name" value="ALDH-like"/>
    <property type="match status" value="1"/>
</dbReference>